<dbReference type="Proteomes" id="UP000823892">
    <property type="component" value="Unassembled WGS sequence"/>
</dbReference>
<reference evidence="1" key="2">
    <citation type="submission" date="2021-04" db="EMBL/GenBank/DDBJ databases">
        <authorList>
            <person name="Gilroy R."/>
        </authorList>
    </citation>
    <scope>NUCLEOTIDE SEQUENCE</scope>
    <source>
        <strain evidence="1">ChiBcec6-4105</strain>
    </source>
</reference>
<proteinExistence type="predicted"/>
<accession>A0A9D2QRQ9</accession>
<evidence type="ECO:0000313" key="2">
    <source>
        <dbReference type="Proteomes" id="UP000823892"/>
    </source>
</evidence>
<reference evidence="1" key="1">
    <citation type="journal article" date="2021" name="PeerJ">
        <title>Extensive microbial diversity within the chicken gut microbiome revealed by metagenomics and culture.</title>
        <authorList>
            <person name="Gilroy R."/>
            <person name="Ravi A."/>
            <person name="Getino M."/>
            <person name="Pursley I."/>
            <person name="Horton D.L."/>
            <person name="Alikhan N.F."/>
            <person name="Baker D."/>
            <person name="Gharbi K."/>
            <person name="Hall N."/>
            <person name="Watson M."/>
            <person name="Adriaenssens E.M."/>
            <person name="Foster-Nyarko E."/>
            <person name="Jarju S."/>
            <person name="Secka A."/>
            <person name="Antonio M."/>
            <person name="Oren A."/>
            <person name="Chaudhuri R.R."/>
            <person name="La Ragione R."/>
            <person name="Hildebrand F."/>
            <person name="Pallen M.J."/>
        </authorList>
    </citation>
    <scope>NUCLEOTIDE SEQUENCE</scope>
    <source>
        <strain evidence="1">ChiBcec6-4105</strain>
    </source>
</reference>
<dbReference type="AlphaFoldDB" id="A0A9D2QRQ9"/>
<protein>
    <submittedName>
        <fullName evidence="1">Uncharacterized protein</fullName>
    </submittedName>
</protein>
<sequence>MDPAFTPALPGEKVIKEIKYFVLFSTLKKLMEQGKITAEYCQQANVAIAEKYGVSELSI</sequence>
<comment type="caution">
    <text evidence="1">The sequence shown here is derived from an EMBL/GenBank/DDBJ whole genome shotgun (WGS) entry which is preliminary data.</text>
</comment>
<evidence type="ECO:0000313" key="1">
    <source>
        <dbReference type="EMBL" id="HJD28418.1"/>
    </source>
</evidence>
<organism evidence="1 2">
    <name type="scientific">Candidatus Blautia avicola</name>
    <dbReference type="NCBI Taxonomy" id="2838483"/>
    <lineage>
        <taxon>Bacteria</taxon>
        <taxon>Bacillati</taxon>
        <taxon>Bacillota</taxon>
        <taxon>Clostridia</taxon>
        <taxon>Lachnospirales</taxon>
        <taxon>Lachnospiraceae</taxon>
        <taxon>Blautia</taxon>
    </lineage>
</organism>
<name>A0A9D2QRQ9_9FIRM</name>
<dbReference type="EMBL" id="DWUY01000112">
    <property type="protein sequence ID" value="HJD28418.1"/>
    <property type="molecule type" value="Genomic_DNA"/>
</dbReference>
<gene>
    <name evidence="1" type="ORF">H9914_05420</name>
</gene>